<keyword evidence="4" id="KW-1185">Reference proteome</keyword>
<proteinExistence type="predicted"/>
<organism evidence="3 4">
    <name type="scientific">Marvinbryantia formatexigens DSM 14469</name>
    <dbReference type="NCBI Taxonomy" id="478749"/>
    <lineage>
        <taxon>Bacteria</taxon>
        <taxon>Bacillati</taxon>
        <taxon>Bacillota</taxon>
        <taxon>Clostridia</taxon>
        <taxon>Lachnospirales</taxon>
        <taxon>Lachnospiraceae</taxon>
        <taxon>Marvinbryantia</taxon>
    </lineage>
</organism>
<evidence type="ECO:0000313" key="3">
    <source>
        <dbReference type="EMBL" id="EET58761.1"/>
    </source>
</evidence>
<dbReference type="OrthoDB" id="1767071at2"/>
<sequence length="157" mass="16808">MSQAKVDRYKQQKANRQKIMKKEKRERMLWRIGGYVVLLVLVCWIGVSAYNSFHVETRKFYDADTTAIDTYLSDLTAADDTAEAADEDVAADDTAEAADEDVAAEDAAEAADEDVAAEDADAAAEDDASAEEADAAAEADTAAESAAEQDTAEAATE</sequence>
<reference evidence="3" key="1">
    <citation type="submission" date="2009-07" db="EMBL/GenBank/DDBJ databases">
        <authorList>
            <person name="Weinstock G."/>
            <person name="Sodergren E."/>
            <person name="Clifton S."/>
            <person name="Fulton L."/>
            <person name="Fulton B."/>
            <person name="Courtney L."/>
            <person name="Fronick C."/>
            <person name="Harrison M."/>
            <person name="Strong C."/>
            <person name="Farmer C."/>
            <person name="Delahaunty K."/>
            <person name="Markovic C."/>
            <person name="Hall O."/>
            <person name="Minx P."/>
            <person name="Tomlinson C."/>
            <person name="Mitreva M."/>
            <person name="Nelson J."/>
            <person name="Hou S."/>
            <person name="Wollam A."/>
            <person name="Pepin K.H."/>
            <person name="Johnson M."/>
            <person name="Bhonagiri V."/>
            <person name="Nash W.E."/>
            <person name="Warren W."/>
            <person name="Chinwalla A."/>
            <person name="Mardis E.R."/>
            <person name="Wilson R.K."/>
        </authorList>
    </citation>
    <scope>NUCLEOTIDE SEQUENCE [LARGE SCALE GENOMIC DNA]</scope>
    <source>
        <strain evidence="3">DSM 14469</strain>
    </source>
</reference>
<keyword evidence="2" id="KW-0812">Transmembrane</keyword>
<evidence type="ECO:0000256" key="2">
    <source>
        <dbReference type="SAM" id="Phobius"/>
    </source>
</evidence>
<dbReference type="Proteomes" id="UP000005561">
    <property type="component" value="Unassembled WGS sequence"/>
</dbReference>
<dbReference type="AlphaFoldDB" id="C6LKM4"/>
<feature type="compositionally biased region" description="Acidic residues" evidence="1">
    <location>
        <begin position="80"/>
        <end position="137"/>
    </location>
</feature>
<keyword evidence="2" id="KW-0472">Membrane</keyword>
<feature type="region of interest" description="Disordered" evidence="1">
    <location>
        <begin position="79"/>
        <end position="157"/>
    </location>
</feature>
<accession>C6LKM4</accession>
<feature type="transmembrane region" description="Helical" evidence="2">
    <location>
        <begin position="28"/>
        <end position="50"/>
    </location>
</feature>
<evidence type="ECO:0000256" key="1">
    <source>
        <dbReference type="SAM" id="MobiDB-lite"/>
    </source>
</evidence>
<name>C6LKM4_9FIRM</name>
<dbReference type="STRING" id="168384.SAMN05660368_03060"/>
<dbReference type="EMBL" id="ACCL02000025">
    <property type="protein sequence ID" value="EET58761.1"/>
    <property type="molecule type" value="Genomic_DNA"/>
</dbReference>
<feature type="compositionally biased region" description="Low complexity" evidence="1">
    <location>
        <begin position="138"/>
        <end position="157"/>
    </location>
</feature>
<dbReference type="RefSeq" id="WP_006863973.1">
    <property type="nucleotide sequence ID" value="NZ_ACCL02000025.1"/>
</dbReference>
<gene>
    <name evidence="3" type="ORF">BRYFOR_09220</name>
</gene>
<protein>
    <submittedName>
        <fullName evidence="3">Uncharacterized protein</fullName>
    </submittedName>
</protein>
<evidence type="ECO:0000313" key="4">
    <source>
        <dbReference type="Proteomes" id="UP000005561"/>
    </source>
</evidence>
<dbReference type="eggNOG" id="ENOG5033DGR">
    <property type="taxonomic scope" value="Bacteria"/>
</dbReference>
<comment type="caution">
    <text evidence="3">The sequence shown here is derived from an EMBL/GenBank/DDBJ whole genome shotgun (WGS) entry which is preliminary data.</text>
</comment>
<keyword evidence="2" id="KW-1133">Transmembrane helix</keyword>